<dbReference type="Pfam" id="PF13367">
    <property type="entry name" value="PrsW-protease"/>
    <property type="match status" value="1"/>
</dbReference>
<dbReference type="EMBL" id="VFSG01000001">
    <property type="protein sequence ID" value="TPE38225.1"/>
    <property type="molecule type" value="Genomic_DNA"/>
</dbReference>
<keyword evidence="1" id="KW-0812">Transmembrane</keyword>
<name>A0ABY2YET0_9STRE</name>
<feature type="transmembrane region" description="Helical" evidence="1">
    <location>
        <begin position="399"/>
        <end position="418"/>
    </location>
</feature>
<keyword evidence="1" id="KW-0472">Membrane</keyword>
<keyword evidence="2" id="KW-0482">Metalloprotease</keyword>
<gene>
    <name evidence="2" type="ORF">FJR71_04475</name>
</gene>
<comment type="caution">
    <text evidence="2">The sequence shown here is derived from an EMBL/GenBank/DDBJ whole genome shotgun (WGS) entry which is preliminary data.</text>
</comment>
<feature type="transmembrane region" description="Helical" evidence="1">
    <location>
        <begin position="184"/>
        <end position="206"/>
    </location>
</feature>
<feature type="transmembrane region" description="Helical" evidence="1">
    <location>
        <begin position="369"/>
        <end position="387"/>
    </location>
</feature>
<dbReference type="RefSeq" id="WP_140814212.1">
    <property type="nucleotide sequence ID" value="NZ_VFSG01000001.1"/>
</dbReference>
<keyword evidence="3" id="KW-1185">Reference proteome</keyword>
<sequence>MTKEEWVEFFEAVNGRIPTAQEFQEAKEKGEFSIHIESINKVNNLEEANSTVSNSTYTVCPKCNCKNENGSIFCPNCGTKMDGTGMINTASNIAGSIADRINSFTGGEGVVELKMRDLFSQVFKKHTREEAENIFACGSKTTTPLPENISKEWPKPWYFARVFLLLLVSSFMLYFIYVTWFNRIAFPGLMFVAALTGAMPVLFFYFECNSPRNIDIMTVFEIFFIGGILSLVITHVLTTIFPSGAGELIPSMMTGLIEELAKILATGYFISKFKYKRYIFNGLLIGGAVGAGFAVFETAGYIFNASLLPFQMEDQLIHVFNMNPQNAVTNAILRGLLAFGGHVAWAAISGAGIMMVLKKQQEFNWSSIFTGESLRFLILVIILHGAWDTNIIPTLYLQYIALGILAWIIIFIIINRALKEINDLSVENNPSVNFVENE</sequence>
<evidence type="ECO:0000313" key="3">
    <source>
        <dbReference type="Proteomes" id="UP000319739"/>
    </source>
</evidence>
<keyword evidence="2" id="KW-0378">Hydrolase</keyword>
<dbReference type="Proteomes" id="UP000319739">
    <property type="component" value="Unassembled WGS sequence"/>
</dbReference>
<dbReference type="PANTHER" id="PTHR36844">
    <property type="entry name" value="PROTEASE PRSW"/>
    <property type="match status" value="1"/>
</dbReference>
<evidence type="ECO:0000256" key="1">
    <source>
        <dbReference type="SAM" id="Phobius"/>
    </source>
</evidence>
<accession>A0ABY2YET0</accession>
<feature type="transmembrane region" description="Helical" evidence="1">
    <location>
        <begin position="282"/>
        <end position="303"/>
    </location>
</feature>
<feature type="transmembrane region" description="Helical" evidence="1">
    <location>
        <begin position="331"/>
        <end position="357"/>
    </location>
</feature>
<reference evidence="2 3" key="1">
    <citation type="submission" date="2019-06" db="EMBL/GenBank/DDBJ databases">
        <authorList>
            <person name="Zou Y."/>
        </authorList>
    </citation>
    <scope>NUCLEOTIDE SEQUENCE [LARGE SCALE GENOMIC DNA]</scope>
    <source>
        <strain evidence="2 3">E24</strain>
    </source>
</reference>
<proteinExistence type="predicted"/>
<feature type="transmembrane region" description="Helical" evidence="1">
    <location>
        <begin position="218"/>
        <end position="242"/>
    </location>
</feature>
<dbReference type="GO" id="GO:0008237">
    <property type="term" value="F:metallopeptidase activity"/>
    <property type="evidence" value="ECO:0007669"/>
    <property type="project" value="UniProtKB-KW"/>
</dbReference>
<feature type="transmembrane region" description="Helical" evidence="1">
    <location>
        <begin position="158"/>
        <end position="178"/>
    </location>
</feature>
<dbReference type="PANTHER" id="PTHR36844:SF1">
    <property type="entry name" value="PROTEASE PRSW"/>
    <property type="match status" value="1"/>
</dbReference>
<evidence type="ECO:0000313" key="2">
    <source>
        <dbReference type="EMBL" id="TPE38225.1"/>
    </source>
</evidence>
<protein>
    <submittedName>
        <fullName evidence="2">PrsW family intramembrane metalloprotease</fullName>
    </submittedName>
</protein>
<organism evidence="2 3">
    <name type="scientific">Streptococcus xiaochunlingii</name>
    <dbReference type="NCBI Taxonomy" id="2589788"/>
    <lineage>
        <taxon>Bacteria</taxon>
        <taxon>Bacillati</taxon>
        <taxon>Bacillota</taxon>
        <taxon>Bacilli</taxon>
        <taxon>Lactobacillales</taxon>
        <taxon>Streptococcaceae</taxon>
        <taxon>Streptococcus</taxon>
    </lineage>
</organism>
<keyword evidence="1" id="KW-1133">Transmembrane helix</keyword>
<dbReference type="InterPro" id="IPR026898">
    <property type="entry name" value="PrsW"/>
</dbReference>
<feature type="transmembrane region" description="Helical" evidence="1">
    <location>
        <begin position="248"/>
        <end position="270"/>
    </location>
</feature>
<keyword evidence="2" id="KW-0645">Protease</keyword>